<accession>A0A511X0U9</accession>
<comment type="subcellular location">
    <subcellularLocation>
        <location evidence="1">Cytoplasm</location>
        <location evidence="1">Cytosol</location>
    </subcellularLocation>
</comment>
<comment type="caution">
    <text evidence="8">The sequence shown here is derived from an EMBL/GenBank/DDBJ whole genome shotgun (WGS) entry which is preliminary data.</text>
</comment>
<protein>
    <recommendedName>
        <fullName evidence="7">Flagellar protein FliT</fullName>
    </recommendedName>
</protein>
<keyword evidence="8" id="KW-0282">Flagellum</keyword>
<comment type="function">
    <text evidence="5">May act as an export chaperone for the filament capping protein FliD.</text>
</comment>
<proteinExistence type="inferred from homology"/>
<dbReference type="STRING" id="442899.SAMN05720591_10861"/>
<dbReference type="Proteomes" id="UP000321400">
    <property type="component" value="Unassembled WGS sequence"/>
</dbReference>
<evidence type="ECO:0000256" key="2">
    <source>
        <dbReference type="ARBA" id="ARBA00022490"/>
    </source>
</evidence>
<evidence type="ECO:0000256" key="7">
    <source>
        <dbReference type="ARBA" id="ARBA00093797"/>
    </source>
</evidence>
<keyword evidence="8" id="KW-0966">Cell projection</keyword>
<dbReference type="AlphaFoldDB" id="A0A511X0U9"/>
<name>A0A511X0U9_9BACI</name>
<evidence type="ECO:0000256" key="4">
    <source>
        <dbReference type="ARBA" id="ARBA00023186"/>
    </source>
</evidence>
<dbReference type="OrthoDB" id="2353131at2"/>
<organism evidence="8 9">
    <name type="scientific">Halolactibacillus alkaliphilus</name>
    <dbReference type="NCBI Taxonomy" id="442899"/>
    <lineage>
        <taxon>Bacteria</taxon>
        <taxon>Bacillati</taxon>
        <taxon>Bacillota</taxon>
        <taxon>Bacilli</taxon>
        <taxon>Bacillales</taxon>
        <taxon>Bacillaceae</taxon>
        <taxon>Halolactibacillus</taxon>
    </lineage>
</organism>
<evidence type="ECO:0000256" key="5">
    <source>
        <dbReference type="ARBA" id="ARBA00093765"/>
    </source>
</evidence>
<keyword evidence="9" id="KW-1185">Reference proteome</keyword>
<reference evidence="8 9" key="1">
    <citation type="submission" date="2019-07" db="EMBL/GenBank/DDBJ databases">
        <title>Whole genome shotgun sequence of Halolactibacillus alkaliphilus NBRC 103919.</title>
        <authorList>
            <person name="Hosoyama A."/>
            <person name="Uohara A."/>
            <person name="Ohji S."/>
            <person name="Ichikawa N."/>
        </authorList>
    </citation>
    <scope>NUCLEOTIDE SEQUENCE [LARGE SCALE GENOMIC DNA]</scope>
    <source>
        <strain evidence="8 9">NBRC 103919</strain>
    </source>
</reference>
<keyword evidence="3" id="KW-1005">Bacterial flagellum biogenesis</keyword>
<sequence>MSKLDQLEKFTLDFKFKVQEQAKKKNREDLIYLVNKHLEERQVLINQISGPYSAHEKQQLERILKTDDEMQAILEKVFESIQVQMVQVKKQKTSNQQYLNPYSNVNANDGSYWDKKK</sequence>
<evidence type="ECO:0000256" key="3">
    <source>
        <dbReference type="ARBA" id="ARBA00022795"/>
    </source>
</evidence>
<evidence type="ECO:0000313" key="8">
    <source>
        <dbReference type="EMBL" id="GEN56551.1"/>
    </source>
</evidence>
<dbReference type="RefSeq" id="WP_089800942.1">
    <property type="nucleotide sequence ID" value="NZ_BJYE01000009.1"/>
</dbReference>
<evidence type="ECO:0000256" key="1">
    <source>
        <dbReference type="ARBA" id="ARBA00004514"/>
    </source>
</evidence>
<evidence type="ECO:0000256" key="6">
    <source>
        <dbReference type="ARBA" id="ARBA00093785"/>
    </source>
</evidence>
<keyword evidence="8" id="KW-0969">Cilium</keyword>
<dbReference type="EMBL" id="BJYE01000009">
    <property type="protein sequence ID" value="GEN56551.1"/>
    <property type="molecule type" value="Genomic_DNA"/>
</dbReference>
<keyword evidence="4" id="KW-0143">Chaperone</keyword>
<gene>
    <name evidence="8" type="primary">fliT</name>
    <name evidence="8" type="ORF">HAL01_10150</name>
</gene>
<keyword evidence="2" id="KW-0963">Cytoplasm</keyword>
<dbReference type="Pfam" id="PF05400">
    <property type="entry name" value="FliT"/>
    <property type="match status" value="1"/>
</dbReference>
<dbReference type="InterPro" id="IPR008622">
    <property type="entry name" value="FliT"/>
</dbReference>
<comment type="similarity">
    <text evidence="6">Belongs to the bacillales FliT family.</text>
</comment>
<evidence type="ECO:0000313" key="9">
    <source>
        <dbReference type="Proteomes" id="UP000321400"/>
    </source>
</evidence>